<proteinExistence type="inferred from homology"/>
<evidence type="ECO:0000256" key="3">
    <source>
        <dbReference type="ARBA" id="ARBA00016118"/>
    </source>
</evidence>
<evidence type="ECO:0000256" key="5">
    <source>
        <dbReference type="ARBA" id="ARBA00023118"/>
    </source>
</evidence>
<evidence type="ECO:0000256" key="4">
    <source>
        <dbReference type="ARBA" id="ARBA00022884"/>
    </source>
</evidence>
<gene>
    <name evidence="8" type="primary">csm2</name>
    <name evidence="8" type="ORF">ENV35_04420</name>
</gene>
<dbReference type="GO" id="GO:0051607">
    <property type="term" value="P:defense response to virus"/>
    <property type="evidence" value="ECO:0007669"/>
    <property type="project" value="UniProtKB-KW"/>
</dbReference>
<feature type="compositionally biased region" description="Polar residues" evidence="7">
    <location>
        <begin position="13"/>
        <end position="29"/>
    </location>
</feature>
<evidence type="ECO:0000313" key="8">
    <source>
        <dbReference type="EMBL" id="HGB31101.1"/>
    </source>
</evidence>
<feature type="region of interest" description="Disordered" evidence="7">
    <location>
        <begin position="1"/>
        <end position="29"/>
    </location>
</feature>
<evidence type="ECO:0000256" key="7">
    <source>
        <dbReference type="SAM" id="MobiDB-lite"/>
    </source>
</evidence>
<comment type="caution">
    <text evidence="8">The sequence shown here is derived from an EMBL/GenBank/DDBJ whole genome shotgun (WGS) entry which is preliminary data.</text>
</comment>
<dbReference type="AlphaFoldDB" id="A0A7C3SNK1"/>
<evidence type="ECO:0000256" key="2">
    <source>
        <dbReference type="ARBA" id="ARBA00006896"/>
    </source>
</evidence>
<dbReference type="GO" id="GO:0003723">
    <property type="term" value="F:RNA binding"/>
    <property type="evidence" value="ECO:0007669"/>
    <property type="project" value="UniProtKB-KW"/>
</dbReference>
<dbReference type="Pfam" id="PF03750">
    <property type="entry name" value="Csm2_III-A"/>
    <property type="match status" value="1"/>
</dbReference>
<evidence type="ECO:0000256" key="6">
    <source>
        <dbReference type="ARBA" id="ARBA00031723"/>
    </source>
</evidence>
<organism evidence="8">
    <name type="scientific">Dictyoglomus turgidum</name>
    <dbReference type="NCBI Taxonomy" id="513050"/>
    <lineage>
        <taxon>Bacteria</taxon>
        <taxon>Pseudomonadati</taxon>
        <taxon>Dictyoglomota</taxon>
        <taxon>Dictyoglomia</taxon>
        <taxon>Dictyoglomales</taxon>
        <taxon>Dictyoglomaceae</taxon>
        <taxon>Dictyoglomus</taxon>
    </lineage>
</organism>
<sequence>MTQGQIRNDRRFQQGSGQRPNQDQRDSSSLPNIKFWLDKEKRLVNPDLFSKIAYDWSEKISGYPEPKKHNKHKVNKRSQIRKFYDEVLLFYDNLKNKPKENFNQFLPYIKLIRAKVFYSLGRGHIDNDFKEMIERCLNQIEDWEDFEVFKNFFEAFMGYYRFHRPSD</sequence>
<protein>
    <recommendedName>
        <fullName evidence="3">CRISPR system Cms protein Csm2</fullName>
    </recommendedName>
    <alternativeName>
        <fullName evidence="6">CRISPR type III A-associated protein Csm2</fullName>
    </alternativeName>
</protein>
<dbReference type="InterPro" id="IPR010149">
    <property type="entry name" value="CRISPR-assoc_prot_Csm2_III-A"/>
</dbReference>
<comment type="similarity">
    <text evidence="2">Belongs to the CRISPR-associated Csm2 family.</text>
</comment>
<name>A0A7C3SNK1_9BACT</name>
<dbReference type="EMBL" id="DTGA01000100">
    <property type="protein sequence ID" value="HGB31101.1"/>
    <property type="molecule type" value="Genomic_DNA"/>
</dbReference>
<keyword evidence="4" id="KW-0694">RNA-binding</keyword>
<dbReference type="NCBIfam" id="TIGR01870">
    <property type="entry name" value="cas_TM1810_Csm2"/>
    <property type="match status" value="1"/>
</dbReference>
<evidence type="ECO:0000256" key="1">
    <source>
        <dbReference type="ARBA" id="ARBA00003640"/>
    </source>
</evidence>
<reference evidence="8" key="1">
    <citation type="journal article" date="2020" name="mSystems">
        <title>Genome- and Community-Level Interaction Insights into Carbon Utilization and Element Cycling Functions of Hydrothermarchaeota in Hydrothermal Sediment.</title>
        <authorList>
            <person name="Zhou Z."/>
            <person name="Liu Y."/>
            <person name="Xu W."/>
            <person name="Pan J."/>
            <person name="Luo Z.H."/>
            <person name="Li M."/>
        </authorList>
    </citation>
    <scope>NUCLEOTIDE SEQUENCE [LARGE SCALE GENOMIC DNA]</scope>
    <source>
        <strain evidence="8">SpSt-751</strain>
    </source>
</reference>
<comment type="function">
    <text evidence="1">This subunit may be involved in monitoring complementarity of crRNA and target RNA.</text>
</comment>
<keyword evidence="5" id="KW-0051">Antiviral defense</keyword>
<accession>A0A7C3SNK1</accession>